<sequence length="242" mass="26175">MTALSSFSLAERPRPAPPYSDQSPMAPPPPSVREGSPLPPFPRAEPSRRATGPLTPELRSPRPSPLPGQLPAFFEATLDDMLGAAFTGNPIETRLVDADAVTLPPFDQPLTLDVELALDRLTAQRDLGLAMGVPVSDVLRPLPSRLLTHPLAIRLDAVFACMERILAHCPDHLLSTSAQSDLEALMREADRLLGHDTATLNPSTAVPREKSWWRSTLDALARHVIALWPDSGTISVFQGNPA</sequence>
<name>A0A512H530_9PROT</name>
<dbReference type="Proteomes" id="UP000321567">
    <property type="component" value="Unassembled WGS sequence"/>
</dbReference>
<accession>A0A512H530</accession>
<reference evidence="2 3" key="1">
    <citation type="submission" date="2019-07" db="EMBL/GenBank/DDBJ databases">
        <title>Whole genome shotgun sequence of Rhodospirillum oryzae NBRC 107573.</title>
        <authorList>
            <person name="Hosoyama A."/>
            <person name="Uohara A."/>
            <person name="Ohji S."/>
            <person name="Ichikawa N."/>
        </authorList>
    </citation>
    <scope>NUCLEOTIDE SEQUENCE [LARGE SCALE GENOMIC DNA]</scope>
    <source>
        <strain evidence="2 3">NBRC 107573</strain>
    </source>
</reference>
<evidence type="ECO:0000256" key="1">
    <source>
        <dbReference type="SAM" id="MobiDB-lite"/>
    </source>
</evidence>
<feature type="region of interest" description="Disordered" evidence="1">
    <location>
        <begin position="1"/>
        <end position="71"/>
    </location>
</feature>
<protein>
    <submittedName>
        <fullName evidence="2">Uncharacterized protein</fullName>
    </submittedName>
</protein>
<comment type="caution">
    <text evidence="2">The sequence shown here is derived from an EMBL/GenBank/DDBJ whole genome shotgun (WGS) entry which is preliminary data.</text>
</comment>
<dbReference type="EMBL" id="BJZO01000011">
    <property type="protein sequence ID" value="GEO80551.1"/>
    <property type="molecule type" value="Genomic_DNA"/>
</dbReference>
<dbReference type="OrthoDB" id="9899652at2"/>
<dbReference type="AlphaFoldDB" id="A0A512H530"/>
<keyword evidence="3" id="KW-1185">Reference proteome</keyword>
<evidence type="ECO:0000313" key="3">
    <source>
        <dbReference type="Proteomes" id="UP000321567"/>
    </source>
</evidence>
<evidence type="ECO:0000313" key="2">
    <source>
        <dbReference type="EMBL" id="GEO80551.1"/>
    </source>
</evidence>
<gene>
    <name evidence="2" type="ORF">ROR02_06820</name>
</gene>
<organism evidence="2 3">
    <name type="scientific">Pararhodospirillum oryzae</name>
    <dbReference type="NCBI Taxonomy" id="478448"/>
    <lineage>
        <taxon>Bacteria</taxon>
        <taxon>Pseudomonadati</taxon>
        <taxon>Pseudomonadota</taxon>
        <taxon>Alphaproteobacteria</taxon>
        <taxon>Rhodospirillales</taxon>
        <taxon>Rhodospirillaceae</taxon>
        <taxon>Pararhodospirillum</taxon>
    </lineage>
</organism>
<dbReference type="RefSeq" id="WP_147162604.1">
    <property type="nucleotide sequence ID" value="NZ_BJZO01000011.1"/>
</dbReference>
<proteinExistence type="predicted"/>
<feature type="compositionally biased region" description="Pro residues" evidence="1">
    <location>
        <begin position="25"/>
        <end position="43"/>
    </location>
</feature>